<dbReference type="NCBIfam" id="TIGR00684">
    <property type="entry name" value="narJ"/>
    <property type="match status" value="1"/>
</dbReference>
<dbReference type="Proteomes" id="UP000611640">
    <property type="component" value="Chromosome"/>
</dbReference>
<dbReference type="InterPro" id="IPR036411">
    <property type="entry name" value="TorD-like_sf"/>
</dbReference>
<dbReference type="InterPro" id="IPR003765">
    <property type="entry name" value="NO3_reductase_chaperone_NarJ"/>
</dbReference>
<evidence type="ECO:0000256" key="1">
    <source>
        <dbReference type="ARBA" id="ARBA00023063"/>
    </source>
</evidence>
<dbReference type="Gene3D" id="1.10.3480.10">
    <property type="entry name" value="TorD-like"/>
    <property type="match status" value="1"/>
</dbReference>
<accession>A0A7R7HW38</accession>
<dbReference type="InterPro" id="IPR020945">
    <property type="entry name" value="DMSO/NO3_reduct_chaperone"/>
</dbReference>
<dbReference type="EMBL" id="AP023355">
    <property type="protein sequence ID" value="BCJ33559.1"/>
    <property type="molecule type" value="Genomic_DNA"/>
</dbReference>
<proteinExistence type="predicted"/>
<dbReference type="PANTHER" id="PTHR43680">
    <property type="entry name" value="NITRATE REDUCTASE MOLYBDENUM COFACTOR ASSEMBLY CHAPERONE"/>
    <property type="match status" value="1"/>
</dbReference>
<evidence type="ECO:0000313" key="3">
    <source>
        <dbReference type="Proteomes" id="UP000611640"/>
    </source>
</evidence>
<dbReference type="PANTHER" id="PTHR43680:SF2">
    <property type="entry name" value="NITRATE REDUCTASE MOLYBDENUM COFACTOR ASSEMBLY CHAPERONE NARJ"/>
    <property type="match status" value="1"/>
</dbReference>
<dbReference type="GO" id="GO:0051131">
    <property type="term" value="P:chaperone-mediated protein complex assembly"/>
    <property type="evidence" value="ECO:0007669"/>
    <property type="project" value="InterPro"/>
</dbReference>
<keyword evidence="3" id="KW-1185">Reference proteome</keyword>
<evidence type="ECO:0000313" key="2">
    <source>
        <dbReference type="EMBL" id="BCJ33559.1"/>
    </source>
</evidence>
<dbReference type="SUPFAM" id="SSF89155">
    <property type="entry name" value="TorD-like"/>
    <property type="match status" value="1"/>
</dbReference>
<dbReference type="GO" id="GO:0016530">
    <property type="term" value="F:metallochaperone activity"/>
    <property type="evidence" value="ECO:0007669"/>
    <property type="project" value="TreeGrafter"/>
</dbReference>
<dbReference type="GO" id="GO:0042128">
    <property type="term" value="P:nitrate assimilation"/>
    <property type="evidence" value="ECO:0007669"/>
    <property type="project" value="UniProtKB-KW"/>
</dbReference>
<sequence length="200" mass="21571">MADRDRTVWQAVALLLCYPDRRLQELLPLLRDATAGIAPLTRFVATLGATPLAELQSSYVDTFDFRKRCCLYLTWYSDGDTRRRGGSLAALKRRYAGHGFAVAAGELPDFLPAVCEFAAHAPDGVGRELLVEHRAGLALLRLALADAGSPYAEVVGALCDTLPGEQPADRAAALALARTGPPTETVGLDLPLQPYQRGPR</sequence>
<dbReference type="KEGG" id="atl:Athai_10620"/>
<reference evidence="2 3" key="1">
    <citation type="submission" date="2020-08" db="EMBL/GenBank/DDBJ databases">
        <title>Whole genome shotgun sequence of Actinocatenispora thailandica NBRC 105041.</title>
        <authorList>
            <person name="Komaki H."/>
            <person name="Tamura T."/>
        </authorList>
    </citation>
    <scope>NUCLEOTIDE SEQUENCE [LARGE SCALE GENOMIC DNA]</scope>
    <source>
        <strain evidence="2 3">NBRC 105041</strain>
    </source>
</reference>
<dbReference type="GO" id="GO:0051082">
    <property type="term" value="F:unfolded protein binding"/>
    <property type="evidence" value="ECO:0007669"/>
    <property type="project" value="InterPro"/>
</dbReference>
<protein>
    <submittedName>
        <fullName evidence="2">Nitrate reductase molybdenum cofactor assembly chaperone</fullName>
    </submittedName>
</protein>
<gene>
    <name evidence="2" type="ORF">Athai_10620</name>
</gene>
<dbReference type="RefSeq" id="WP_203960428.1">
    <property type="nucleotide sequence ID" value="NZ_AP023355.1"/>
</dbReference>
<keyword evidence="1" id="KW-0534">Nitrate assimilation</keyword>
<organism evidence="2 3">
    <name type="scientific">Actinocatenispora thailandica</name>
    <dbReference type="NCBI Taxonomy" id="227318"/>
    <lineage>
        <taxon>Bacteria</taxon>
        <taxon>Bacillati</taxon>
        <taxon>Actinomycetota</taxon>
        <taxon>Actinomycetes</taxon>
        <taxon>Micromonosporales</taxon>
        <taxon>Micromonosporaceae</taxon>
        <taxon>Actinocatenispora</taxon>
    </lineage>
</organism>
<dbReference type="Pfam" id="PF02613">
    <property type="entry name" value="Nitrate_red_del"/>
    <property type="match status" value="1"/>
</dbReference>
<name>A0A7R7HW38_9ACTN</name>
<dbReference type="AlphaFoldDB" id="A0A7R7HW38"/>